<gene>
    <name evidence="2" type="ORF">PRZ48_009637</name>
</gene>
<evidence type="ECO:0000259" key="1">
    <source>
        <dbReference type="Pfam" id="PF12697"/>
    </source>
</evidence>
<name>A0ABR0EDA1_ZASCE</name>
<dbReference type="InterPro" id="IPR000073">
    <property type="entry name" value="AB_hydrolase_1"/>
</dbReference>
<keyword evidence="3" id="KW-1185">Reference proteome</keyword>
<feature type="domain" description="AB hydrolase-1" evidence="1">
    <location>
        <begin position="8"/>
        <end position="242"/>
    </location>
</feature>
<dbReference type="EMBL" id="JAXOVC010000007">
    <property type="protein sequence ID" value="KAK4499125.1"/>
    <property type="molecule type" value="Genomic_DNA"/>
</dbReference>
<proteinExistence type="predicted"/>
<protein>
    <recommendedName>
        <fullName evidence="1">AB hydrolase-1 domain-containing protein</fullName>
    </recommendedName>
</protein>
<dbReference type="Gene3D" id="3.40.50.1820">
    <property type="entry name" value="alpha/beta hydrolase"/>
    <property type="match status" value="1"/>
</dbReference>
<accession>A0ABR0EDA1</accession>
<evidence type="ECO:0000313" key="2">
    <source>
        <dbReference type="EMBL" id="KAK4499125.1"/>
    </source>
</evidence>
<evidence type="ECO:0000313" key="3">
    <source>
        <dbReference type="Proteomes" id="UP001305779"/>
    </source>
</evidence>
<reference evidence="2 3" key="1">
    <citation type="journal article" date="2023" name="G3 (Bethesda)">
        <title>A chromosome-level genome assembly of Zasmidium syzygii isolated from banana leaves.</title>
        <authorList>
            <person name="van Westerhoven A.C."/>
            <person name="Mehrabi R."/>
            <person name="Talebi R."/>
            <person name="Steentjes M.B.F."/>
            <person name="Corcolon B."/>
            <person name="Chong P.A."/>
            <person name="Kema G.H.J."/>
            <person name="Seidl M.F."/>
        </authorList>
    </citation>
    <scope>NUCLEOTIDE SEQUENCE [LARGE SCALE GENOMIC DNA]</scope>
    <source>
        <strain evidence="2 3">P124</strain>
    </source>
</reference>
<dbReference type="PANTHER" id="PTHR37017:SF11">
    <property type="entry name" value="ESTERASE_LIPASE_THIOESTERASE DOMAIN-CONTAINING PROTEIN"/>
    <property type="match status" value="1"/>
</dbReference>
<dbReference type="Pfam" id="PF12697">
    <property type="entry name" value="Abhydrolase_6"/>
    <property type="match status" value="1"/>
</dbReference>
<dbReference type="Proteomes" id="UP001305779">
    <property type="component" value="Unassembled WGS sequence"/>
</dbReference>
<sequence>MSSIPKTVVFVPGAWHNPQCFSLVAKQLRDAGYSTNLVTLPSVGASPFLEDFQPDVAKIRSAIQKAADQGHEVIVVVHSYGGVPSQEAIQGLDLHTRQKQGLSGGVAHIFFCCAFIVPPGQSLVSAFGGEHPPWYGFTEDRQGVFPLTPAETFYNDMPEDQVESAVAMLRHQSINCSLTVLKYAAWRDVPSTYLYCTKDQALPIEAQRMMVEELAGKQFGVTMRTETVEAGHSPFWSVPDEVTGAIRRAAGEEV</sequence>
<organism evidence="2 3">
    <name type="scientific">Zasmidium cellare</name>
    <name type="common">Wine cellar mold</name>
    <name type="synonym">Racodium cellare</name>
    <dbReference type="NCBI Taxonomy" id="395010"/>
    <lineage>
        <taxon>Eukaryota</taxon>
        <taxon>Fungi</taxon>
        <taxon>Dikarya</taxon>
        <taxon>Ascomycota</taxon>
        <taxon>Pezizomycotina</taxon>
        <taxon>Dothideomycetes</taxon>
        <taxon>Dothideomycetidae</taxon>
        <taxon>Mycosphaerellales</taxon>
        <taxon>Mycosphaerellaceae</taxon>
        <taxon>Zasmidium</taxon>
    </lineage>
</organism>
<comment type="caution">
    <text evidence="2">The sequence shown here is derived from an EMBL/GenBank/DDBJ whole genome shotgun (WGS) entry which is preliminary data.</text>
</comment>
<dbReference type="PANTHER" id="PTHR37017">
    <property type="entry name" value="AB HYDROLASE-1 DOMAIN-CONTAINING PROTEIN-RELATED"/>
    <property type="match status" value="1"/>
</dbReference>
<dbReference type="SUPFAM" id="SSF53474">
    <property type="entry name" value="alpha/beta-Hydrolases"/>
    <property type="match status" value="1"/>
</dbReference>
<dbReference type="InterPro" id="IPR052897">
    <property type="entry name" value="Sec-Metab_Biosynth_Hydrolase"/>
</dbReference>
<dbReference type="InterPro" id="IPR029058">
    <property type="entry name" value="AB_hydrolase_fold"/>
</dbReference>